<dbReference type="Proteomes" id="UP000789508">
    <property type="component" value="Unassembled WGS sequence"/>
</dbReference>
<dbReference type="OrthoDB" id="2013972at2759"/>
<dbReference type="AlphaFoldDB" id="A0A9N8Z4I0"/>
<sequence length="85" mass="9605">MEIQRFLHRYMWKKDFSSPIEEILNTGAKVLDIGCGEGTWLSQMATEFPRSNFLGLDISAIDSTKFYPGNLSFIQNNVLDGVPFG</sequence>
<comment type="caution">
    <text evidence="1">The sequence shown here is derived from an EMBL/GenBank/DDBJ whole genome shotgun (WGS) entry which is preliminary data.</text>
</comment>
<dbReference type="Gene3D" id="3.40.50.150">
    <property type="entry name" value="Vaccinia Virus protein VP39"/>
    <property type="match status" value="1"/>
</dbReference>
<accession>A0A9N8Z4I0</accession>
<reference evidence="1" key="1">
    <citation type="submission" date="2021-06" db="EMBL/GenBank/DDBJ databases">
        <authorList>
            <person name="Kallberg Y."/>
            <person name="Tangrot J."/>
            <person name="Rosling A."/>
        </authorList>
    </citation>
    <scope>NUCLEOTIDE SEQUENCE</scope>
    <source>
        <strain evidence="1">FL130A</strain>
    </source>
</reference>
<evidence type="ECO:0000313" key="2">
    <source>
        <dbReference type="Proteomes" id="UP000789508"/>
    </source>
</evidence>
<keyword evidence="2" id="KW-1185">Reference proteome</keyword>
<evidence type="ECO:0000313" key="1">
    <source>
        <dbReference type="EMBL" id="CAG8465206.1"/>
    </source>
</evidence>
<dbReference type="EMBL" id="CAJVPS010000207">
    <property type="protein sequence ID" value="CAG8465206.1"/>
    <property type="molecule type" value="Genomic_DNA"/>
</dbReference>
<dbReference type="SUPFAM" id="SSF53335">
    <property type="entry name" value="S-adenosyl-L-methionine-dependent methyltransferases"/>
    <property type="match status" value="1"/>
</dbReference>
<proteinExistence type="predicted"/>
<name>A0A9N8Z4I0_9GLOM</name>
<protein>
    <submittedName>
        <fullName evidence="1">13759_t:CDS:1</fullName>
    </submittedName>
</protein>
<organism evidence="1 2">
    <name type="scientific">Ambispora leptoticha</name>
    <dbReference type="NCBI Taxonomy" id="144679"/>
    <lineage>
        <taxon>Eukaryota</taxon>
        <taxon>Fungi</taxon>
        <taxon>Fungi incertae sedis</taxon>
        <taxon>Mucoromycota</taxon>
        <taxon>Glomeromycotina</taxon>
        <taxon>Glomeromycetes</taxon>
        <taxon>Archaeosporales</taxon>
        <taxon>Ambisporaceae</taxon>
        <taxon>Ambispora</taxon>
    </lineage>
</organism>
<dbReference type="InterPro" id="IPR029063">
    <property type="entry name" value="SAM-dependent_MTases_sf"/>
</dbReference>
<gene>
    <name evidence="1" type="ORF">ALEPTO_LOCUS1742</name>
</gene>
<dbReference type="Pfam" id="PF13489">
    <property type="entry name" value="Methyltransf_23"/>
    <property type="match status" value="1"/>
</dbReference>